<feature type="domain" description="DUF5753" evidence="1">
    <location>
        <begin position="110"/>
        <end position="268"/>
    </location>
</feature>
<dbReference type="EMBL" id="JABXJJ020000023">
    <property type="protein sequence ID" value="MDI5971531.1"/>
    <property type="molecule type" value="Genomic_DNA"/>
</dbReference>
<organism evidence="2">
    <name type="scientific">Streptantibioticus silvisoli</name>
    <dbReference type="NCBI Taxonomy" id="2705255"/>
    <lineage>
        <taxon>Bacteria</taxon>
        <taxon>Bacillati</taxon>
        <taxon>Actinomycetota</taxon>
        <taxon>Actinomycetes</taxon>
        <taxon>Kitasatosporales</taxon>
        <taxon>Streptomycetaceae</taxon>
        <taxon>Streptantibioticus</taxon>
    </lineage>
</organism>
<dbReference type="Pfam" id="PF13560">
    <property type="entry name" value="HTH_31"/>
    <property type="match status" value="1"/>
</dbReference>
<evidence type="ECO:0000313" key="2">
    <source>
        <dbReference type="EMBL" id="MDI5971531.1"/>
    </source>
</evidence>
<protein>
    <submittedName>
        <fullName evidence="2">Helix-turn-helix transcriptional regulator</fullName>
    </submittedName>
</protein>
<accession>A0AA90JYS2</accession>
<dbReference type="InterPro" id="IPR043917">
    <property type="entry name" value="DUF5753"/>
</dbReference>
<gene>
    <name evidence="2" type="ORF">POF50_019725</name>
</gene>
<dbReference type="Pfam" id="PF19054">
    <property type="entry name" value="DUF5753"/>
    <property type="match status" value="1"/>
</dbReference>
<evidence type="ECO:0000259" key="1">
    <source>
        <dbReference type="Pfam" id="PF19054"/>
    </source>
</evidence>
<sequence length="280" mass="32231">MSKQAQEAREALGARLRGFRKDAGFASGRALARALEWQESKVSRLENGKQNAGDEDIRAWCLATGQEEHIPDLIATARHIEELWLEWRRQLQTGAETRQKKSLPVYARTKVFRIWNPNMIWGTFQTAEYAAEVFEQAIRFYEFPDDRDAAVAKRLERQRYLYEGERIYNVILGEQAIYSKFGGPDVMRDQLDRLVALMGLPRVSLGIVPDTAIWLGHSFSMFDDKRVLVETFSAELSVTQPRETELYARAFGLLRQSAVYGEAARDLILTARQKHVRRHP</sequence>
<dbReference type="RefSeq" id="WP_271312959.1">
    <property type="nucleotide sequence ID" value="NZ_JABXJJ020000023.1"/>
</dbReference>
<dbReference type="InterPro" id="IPR010982">
    <property type="entry name" value="Lambda_DNA-bd_dom_sf"/>
</dbReference>
<dbReference type="CDD" id="cd00093">
    <property type="entry name" value="HTH_XRE"/>
    <property type="match status" value="1"/>
</dbReference>
<comment type="caution">
    <text evidence="2">The sequence shown here is derived from an EMBL/GenBank/DDBJ whole genome shotgun (WGS) entry which is preliminary data.</text>
</comment>
<name>A0AA90JYS2_9ACTN</name>
<dbReference type="SUPFAM" id="SSF47413">
    <property type="entry name" value="lambda repressor-like DNA-binding domains"/>
    <property type="match status" value="1"/>
</dbReference>
<reference evidence="2" key="1">
    <citation type="submission" date="2023-05" db="EMBL/GenBank/DDBJ databases">
        <title>Streptantibioticus silvisoli sp. nov., acidotolerant actinomycetes 1 from pine litter.</title>
        <authorList>
            <person name="Swiecimska M."/>
            <person name="Golinska P."/>
            <person name="Sangal V."/>
            <person name="Wachnowicz B."/>
            <person name="Goodfellow M."/>
        </authorList>
    </citation>
    <scope>NUCLEOTIDE SEQUENCE</scope>
    <source>
        <strain evidence="2">SL13</strain>
    </source>
</reference>
<dbReference type="GO" id="GO:0003677">
    <property type="term" value="F:DNA binding"/>
    <property type="evidence" value="ECO:0007669"/>
    <property type="project" value="InterPro"/>
</dbReference>
<dbReference type="AlphaFoldDB" id="A0AA90JYS2"/>
<dbReference type="Gene3D" id="1.10.260.40">
    <property type="entry name" value="lambda repressor-like DNA-binding domains"/>
    <property type="match status" value="1"/>
</dbReference>
<proteinExistence type="predicted"/>
<dbReference type="InterPro" id="IPR001387">
    <property type="entry name" value="Cro/C1-type_HTH"/>
</dbReference>